<evidence type="ECO:0000313" key="2">
    <source>
        <dbReference type="EMBL" id="MFC4770176.1"/>
    </source>
</evidence>
<reference evidence="3" key="1">
    <citation type="journal article" date="2019" name="Int. J. Syst. Evol. Microbiol.">
        <title>The Global Catalogue of Microorganisms (GCM) 10K type strain sequencing project: providing services to taxonomists for standard genome sequencing and annotation.</title>
        <authorList>
            <consortium name="The Broad Institute Genomics Platform"/>
            <consortium name="The Broad Institute Genome Sequencing Center for Infectious Disease"/>
            <person name="Wu L."/>
            <person name="Ma J."/>
        </authorList>
    </citation>
    <scope>NUCLEOTIDE SEQUENCE [LARGE SCALE GENOMIC DNA]</scope>
    <source>
        <strain evidence="3">WYCCWR 12678</strain>
    </source>
</reference>
<feature type="transmembrane region" description="Helical" evidence="1">
    <location>
        <begin position="6"/>
        <end position="26"/>
    </location>
</feature>
<protein>
    <submittedName>
        <fullName evidence="2">Uncharacterized protein</fullName>
    </submittedName>
</protein>
<keyword evidence="1" id="KW-1133">Transmembrane helix</keyword>
<organism evidence="2 3">
    <name type="scientific">Effusibacillus consociatus</name>
    <dbReference type="NCBI Taxonomy" id="1117041"/>
    <lineage>
        <taxon>Bacteria</taxon>
        <taxon>Bacillati</taxon>
        <taxon>Bacillota</taxon>
        <taxon>Bacilli</taxon>
        <taxon>Bacillales</taxon>
        <taxon>Alicyclobacillaceae</taxon>
        <taxon>Effusibacillus</taxon>
    </lineage>
</organism>
<proteinExistence type="predicted"/>
<dbReference type="Proteomes" id="UP001596002">
    <property type="component" value="Unassembled WGS sequence"/>
</dbReference>
<dbReference type="EMBL" id="JBHSHC010000156">
    <property type="protein sequence ID" value="MFC4770176.1"/>
    <property type="molecule type" value="Genomic_DNA"/>
</dbReference>
<keyword evidence="1" id="KW-0812">Transmembrane</keyword>
<comment type="caution">
    <text evidence="2">The sequence shown here is derived from an EMBL/GenBank/DDBJ whole genome shotgun (WGS) entry which is preliminary data.</text>
</comment>
<name>A0ABV9Q6R1_9BACL</name>
<keyword evidence="1" id="KW-0472">Membrane</keyword>
<keyword evidence="3" id="KW-1185">Reference proteome</keyword>
<feature type="transmembrane region" description="Helical" evidence="1">
    <location>
        <begin position="33"/>
        <end position="55"/>
    </location>
</feature>
<evidence type="ECO:0000256" key="1">
    <source>
        <dbReference type="SAM" id="Phobius"/>
    </source>
</evidence>
<gene>
    <name evidence="2" type="ORF">ACFO8Q_23145</name>
</gene>
<accession>A0ABV9Q6R1</accession>
<sequence>MDLLKHPFLVSTFLLVFAVLAVPPLLKNIRERRFFLSLLLAVTGIAFLWAAWLAAHSPLTW</sequence>
<evidence type="ECO:0000313" key="3">
    <source>
        <dbReference type="Proteomes" id="UP001596002"/>
    </source>
</evidence>
<dbReference type="RefSeq" id="WP_380029527.1">
    <property type="nucleotide sequence ID" value="NZ_JBHSHC010000156.1"/>
</dbReference>